<protein>
    <recommendedName>
        <fullName evidence="3">Electron transfer flavoprotein subunit beta</fullName>
    </recommendedName>
</protein>
<comment type="similarity">
    <text evidence="1">Belongs to the ETF beta-subunit/FixA family.</text>
</comment>
<dbReference type="InterPro" id="IPR012255">
    <property type="entry name" value="ETF_b"/>
</dbReference>
<evidence type="ECO:0000256" key="4">
    <source>
        <dbReference type="ARBA" id="ARBA00022448"/>
    </source>
</evidence>
<keyword evidence="4" id="KW-0813">Transport</keyword>
<evidence type="ECO:0000313" key="8">
    <source>
        <dbReference type="EMBL" id="MFC0081106.1"/>
    </source>
</evidence>
<dbReference type="InterPro" id="IPR014730">
    <property type="entry name" value="ETF_a/b_N"/>
</dbReference>
<dbReference type="SMART" id="SM00893">
    <property type="entry name" value="ETF"/>
    <property type="match status" value="1"/>
</dbReference>
<dbReference type="InterPro" id="IPR014729">
    <property type="entry name" value="Rossmann-like_a/b/a_fold"/>
</dbReference>
<evidence type="ECO:0000256" key="3">
    <source>
        <dbReference type="ARBA" id="ARBA00016797"/>
    </source>
</evidence>
<dbReference type="PANTHER" id="PTHR21294:SF8">
    <property type="entry name" value="ELECTRON TRANSFER FLAVOPROTEIN SUBUNIT BETA"/>
    <property type="match status" value="1"/>
</dbReference>
<organism evidence="8 9">
    <name type="scientific">Aciditerrimonas ferrireducens</name>
    <dbReference type="NCBI Taxonomy" id="667306"/>
    <lineage>
        <taxon>Bacteria</taxon>
        <taxon>Bacillati</taxon>
        <taxon>Actinomycetota</taxon>
        <taxon>Acidimicrobiia</taxon>
        <taxon>Acidimicrobiales</taxon>
        <taxon>Acidimicrobiaceae</taxon>
        <taxon>Aciditerrimonas</taxon>
    </lineage>
</organism>
<dbReference type="CDD" id="cd01714">
    <property type="entry name" value="ETF_beta"/>
    <property type="match status" value="1"/>
</dbReference>
<dbReference type="PANTHER" id="PTHR21294">
    <property type="entry name" value="ELECTRON TRANSFER FLAVOPROTEIN BETA-SUBUNIT"/>
    <property type="match status" value="1"/>
</dbReference>
<evidence type="ECO:0000259" key="7">
    <source>
        <dbReference type="SMART" id="SM00893"/>
    </source>
</evidence>
<keyword evidence="5" id="KW-0249">Electron transport</keyword>
<gene>
    <name evidence="8" type="ORF">ACFFRE_02890</name>
</gene>
<evidence type="ECO:0000256" key="6">
    <source>
        <dbReference type="ARBA" id="ARBA00025649"/>
    </source>
</evidence>
<evidence type="ECO:0000256" key="1">
    <source>
        <dbReference type="ARBA" id="ARBA00007557"/>
    </source>
</evidence>
<dbReference type="Gene3D" id="3.40.50.620">
    <property type="entry name" value="HUPs"/>
    <property type="match status" value="1"/>
</dbReference>
<accession>A0ABV6C096</accession>
<dbReference type="Proteomes" id="UP001589788">
    <property type="component" value="Unassembled WGS sequence"/>
</dbReference>
<dbReference type="SUPFAM" id="SSF52402">
    <property type="entry name" value="Adenine nucleotide alpha hydrolases-like"/>
    <property type="match status" value="1"/>
</dbReference>
<sequence length="257" mass="26856">MNVVVCAKQIPDPAAPPALDPERHTLVRDGKLILDDSDAYGVEMGLQLAGDDGEVTLVSMAPNGEVSGLRTALAMGAAKAILVSDEALRGTDALGTAKVLAKAIERVNPDLVIAATESTDGYTGTTPVQLAELLGLPSVTFAKKVTVEGGKVRVERQTEAGYDEVECPLPCVVTVTAGVVEPRYPSFKGIMAAKSKPVEQLSVADLGLSPDEVGFGGARQEIVSVAPAEERGAGEIVTDEGDAHERIIQFLEQLKLI</sequence>
<proteinExistence type="inferred from homology"/>
<reference evidence="8 9" key="1">
    <citation type="submission" date="2024-09" db="EMBL/GenBank/DDBJ databases">
        <authorList>
            <person name="Sun Q."/>
            <person name="Mori K."/>
        </authorList>
    </citation>
    <scope>NUCLEOTIDE SEQUENCE [LARGE SCALE GENOMIC DNA]</scope>
    <source>
        <strain evidence="8 9">JCM 15389</strain>
    </source>
</reference>
<dbReference type="EMBL" id="JBHLYQ010000016">
    <property type="protein sequence ID" value="MFC0081106.1"/>
    <property type="molecule type" value="Genomic_DNA"/>
</dbReference>
<dbReference type="PIRSF" id="PIRSF000090">
    <property type="entry name" value="Beta-ETF"/>
    <property type="match status" value="1"/>
</dbReference>
<dbReference type="RefSeq" id="WP_377788027.1">
    <property type="nucleotide sequence ID" value="NZ_JBHLYQ010000016.1"/>
</dbReference>
<keyword evidence="9" id="KW-1185">Reference proteome</keyword>
<feature type="domain" description="Electron transfer flavoprotein alpha/beta-subunit N-terminal" evidence="7">
    <location>
        <begin position="23"/>
        <end position="210"/>
    </location>
</feature>
<evidence type="ECO:0000256" key="5">
    <source>
        <dbReference type="ARBA" id="ARBA00022982"/>
    </source>
</evidence>
<comment type="caution">
    <text evidence="8">The sequence shown here is derived from an EMBL/GenBank/DDBJ whole genome shotgun (WGS) entry which is preliminary data.</text>
</comment>
<name>A0ABV6C096_9ACTN</name>
<comment type="function">
    <text evidence="6">The electron transfer flavoprotein serves as a specific electron acceptor for other dehydrogenases. It transfers the electrons to the main respiratory chain via ETF-ubiquinone oxidoreductase (ETF dehydrogenase).</text>
</comment>
<dbReference type="Pfam" id="PF01012">
    <property type="entry name" value="ETF"/>
    <property type="match status" value="1"/>
</dbReference>
<evidence type="ECO:0000256" key="2">
    <source>
        <dbReference type="ARBA" id="ARBA00011355"/>
    </source>
</evidence>
<comment type="subunit">
    <text evidence="2">Heterodimer of an alpha and a beta subunit.</text>
</comment>
<dbReference type="InterPro" id="IPR033948">
    <property type="entry name" value="ETF_beta_N"/>
</dbReference>
<evidence type="ECO:0000313" key="9">
    <source>
        <dbReference type="Proteomes" id="UP001589788"/>
    </source>
</evidence>